<accession>A0A4S4L0Z7</accession>
<dbReference type="CDD" id="cd04301">
    <property type="entry name" value="NAT_SF"/>
    <property type="match status" value="1"/>
</dbReference>
<dbReference type="PANTHER" id="PTHR42791:SF1">
    <property type="entry name" value="N-ACETYLTRANSFERASE DOMAIN-CONTAINING PROTEIN"/>
    <property type="match status" value="1"/>
</dbReference>
<evidence type="ECO:0000259" key="1">
    <source>
        <dbReference type="Pfam" id="PF13508"/>
    </source>
</evidence>
<dbReference type="OrthoDB" id="2744543at2759"/>
<gene>
    <name evidence="2" type="ORF">EW145_g5158</name>
</gene>
<dbReference type="Pfam" id="PF13508">
    <property type="entry name" value="Acetyltransf_7"/>
    <property type="match status" value="1"/>
</dbReference>
<dbReference type="EMBL" id="SGPK01000299">
    <property type="protein sequence ID" value="THH04939.1"/>
    <property type="molecule type" value="Genomic_DNA"/>
</dbReference>
<keyword evidence="3" id="KW-1185">Reference proteome</keyword>
<dbReference type="InterPro" id="IPR016181">
    <property type="entry name" value="Acyl_CoA_acyltransferase"/>
</dbReference>
<dbReference type="PANTHER" id="PTHR42791">
    <property type="entry name" value="GNAT FAMILY ACETYLTRANSFERASE"/>
    <property type="match status" value="1"/>
</dbReference>
<dbReference type="AlphaFoldDB" id="A0A4S4L0Z7"/>
<reference evidence="2 3" key="1">
    <citation type="submission" date="2019-02" db="EMBL/GenBank/DDBJ databases">
        <title>Genome sequencing of the rare red list fungi Phellinidium pouzarii.</title>
        <authorList>
            <person name="Buettner E."/>
            <person name="Kellner H."/>
        </authorList>
    </citation>
    <scope>NUCLEOTIDE SEQUENCE [LARGE SCALE GENOMIC DNA]</scope>
    <source>
        <strain evidence="2 3">DSM 108285</strain>
    </source>
</reference>
<sequence>MVLAAFKMFTLFNGSSNLKKRHEVRPANGSTAHISSPTLKVAYLSLRDIFTARGTHYDAFQGDPLGDYVSGGDSSFLRTIVQNLYYWVHLSLMVLSKRVLTIDHGDAISVFAPASAPTRNNYRPTLSEKLLGFVDKVLLLIRNKLCSPEQRKRNAESLEKLQQAIHDSVGEKIKEMIYLKRLATAPRCQKKGYGSALVKAITDIADAEGRACYLVSSNINNSFFYNFHGFYTVAQTILGADNPSWDKKPVVILLQMVREAKK</sequence>
<name>A0A4S4L0Z7_9AGAM</name>
<dbReference type="Gene3D" id="3.40.630.30">
    <property type="match status" value="1"/>
</dbReference>
<dbReference type="GO" id="GO:0016747">
    <property type="term" value="F:acyltransferase activity, transferring groups other than amino-acyl groups"/>
    <property type="evidence" value="ECO:0007669"/>
    <property type="project" value="InterPro"/>
</dbReference>
<comment type="caution">
    <text evidence="2">The sequence shown here is derived from an EMBL/GenBank/DDBJ whole genome shotgun (WGS) entry which is preliminary data.</text>
</comment>
<dbReference type="InterPro" id="IPR000182">
    <property type="entry name" value="GNAT_dom"/>
</dbReference>
<evidence type="ECO:0000313" key="2">
    <source>
        <dbReference type="EMBL" id="THH04939.1"/>
    </source>
</evidence>
<dbReference type="SUPFAM" id="SSF55729">
    <property type="entry name" value="Acyl-CoA N-acyltransferases (Nat)"/>
    <property type="match status" value="1"/>
</dbReference>
<organism evidence="2 3">
    <name type="scientific">Phellinidium pouzarii</name>
    <dbReference type="NCBI Taxonomy" id="167371"/>
    <lineage>
        <taxon>Eukaryota</taxon>
        <taxon>Fungi</taxon>
        <taxon>Dikarya</taxon>
        <taxon>Basidiomycota</taxon>
        <taxon>Agaricomycotina</taxon>
        <taxon>Agaricomycetes</taxon>
        <taxon>Hymenochaetales</taxon>
        <taxon>Hymenochaetaceae</taxon>
        <taxon>Phellinidium</taxon>
    </lineage>
</organism>
<feature type="domain" description="N-acetyltransferase" evidence="1">
    <location>
        <begin position="176"/>
        <end position="231"/>
    </location>
</feature>
<evidence type="ECO:0000313" key="3">
    <source>
        <dbReference type="Proteomes" id="UP000308199"/>
    </source>
</evidence>
<dbReference type="InterPro" id="IPR052523">
    <property type="entry name" value="Trichothecene_AcTrans"/>
</dbReference>
<proteinExistence type="predicted"/>
<protein>
    <recommendedName>
        <fullName evidence="1">N-acetyltransferase domain-containing protein</fullName>
    </recommendedName>
</protein>
<dbReference type="Proteomes" id="UP000308199">
    <property type="component" value="Unassembled WGS sequence"/>
</dbReference>